<reference evidence="1" key="1">
    <citation type="submission" date="2020-12" db="EMBL/GenBank/DDBJ databases">
        <title>The genome sequence of Inhella sp. 1Y17.</title>
        <authorList>
            <person name="Liu Y."/>
        </authorList>
    </citation>
    <scope>NUCLEOTIDE SEQUENCE</scope>
    <source>
        <strain evidence="1">1Y17</strain>
    </source>
</reference>
<sequence length="371" mass="41463">MQLLKLVASQIKVGAPLPFNVRDEHGHLLLAAAQVIRSERQLEALLARGIHADVEEIKALAAGRKVEPQPPTLFARWGRCYWGLDALARDPLAPEDFRAACNELGDNLQSLVEQQPDVALYLMLRQESHHLRMYGLTHAVYTAALAWLLARRLQWAPEQQRTLLMAALTMNLSCLELQGRFAIYGRLTAEQRDELRAHPDAAVARLRAAGIEDETWLRAVVEHHEHADGLGYPRGLREVCEPAQLLRLADVFLAKISRRESRPALDLREAERQAYAEYPSSPMVAALIREFGPLPPGEVVSLANGERGVVIRRGATPQTPLVATLTDKRGMPCQASLKRDTSQPEFAFKALEPDRQLVARLPPERVYGLLH</sequence>
<protein>
    <submittedName>
        <fullName evidence="1">Phosphohydrolase</fullName>
    </submittedName>
</protein>
<evidence type="ECO:0000313" key="1">
    <source>
        <dbReference type="EMBL" id="MBH9577023.1"/>
    </source>
</evidence>
<dbReference type="Gene3D" id="1.10.3210.10">
    <property type="entry name" value="Hypothetical protein af1432"/>
    <property type="match status" value="1"/>
</dbReference>
<dbReference type="PANTHER" id="PTHR43155">
    <property type="entry name" value="CYCLIC DI-GMP PHOSPHODIESTERASE PA4108-RELATED"/>
    <property type="match status" value="1"/>
</dbReference>
<dbReference type="EMBL" id="JAEDAK010000005">
    <property type="protein sequence ID" value="MBH9577023.1"/>
    <property type="molecule type" value="Genomic_DNA"/>
</dbReference>
<organism evidence="1 2">
    <name type="scientific">Inhella proteolytica</name>
    <dbReference type="NCBI Taxonomy" id="2795029"/>
    <lineage>
        <taxon>Bacteria</taxon>
        <taxon>Pseudomonadati</taxon>
        <taxon>Pseudomonadota</taxon>
        <taxon>Betaproteobacteria</taxon>
        <taxon>Burkholderiales</taxon>
        <taxon>Sphaerotilaceae</taxon>
        <taxon>Inhella</taxon>
    </lineage>
</organism>
<dbReference type="AlphaFoldDB" id="A0A931NGS8"/>
<evidence type="ECO:0000313" key="2">
    <source>
        <dbReference type="Proteomes" id="UP000613266"/>
    </source>
</evidence>
<keyword evidence="2" id="KW-1185">Reference proteome</keyword>
<dbReference type="RefSeq" id="WP_198110761.1">
    <property type="nucleotide sequence ID" value="NZ_JAEDAK010000005.1"/>
</dbReference>
<name>A0A931NGS8_9BURK</name>
<dbReference type="SUPFAM" id="SSF109604">
    <property type="entry name" value="HD-domain/PDEase-like"/>
    <property type="match status" value="1"/>
</dbReference>
<dbReference type="InterPro" id="IPR003607">
    <property type="entry name" value="HD/PDEase_dom"/>
</dbReference>
<dbReference type="CDD" id="cd00077">
    <property type="entry name" value="HDc"/>
    <property type="match status" value="1"/>
</dbReference>
<dbReference type="Pfam" id="PF13487">
    <property type="entry name" value="HD_5"/>
    <property type="match status" value="1"/>
</dbReference>
<accession>A0A931NGS8</accession>
<gene>
    <name evidence="1" type="ORF">I7X39_08905</name>
</gene>
<dbReference type="Proteomes" id="UP000613266">
    <property type="component" value="Unassembled WGS sequence"/>
</dbReference>
<comment type="caution">
    <text evidence="1">The sequence shown here is derived from an EMBL/GenBank/DDBJ whole genome shotgun (WGS) entry which is preliminary data.</text>
</comment>
<proteinExistence type="predicted"/>
<dbReference type="PANTHER" id="PTHR43155:SF2">
    <property type="entry name" value="CYCLIC DI-GMP PHOSPHODIESTERASE PA4108"/>
    <property type="match status" value="1"/>
</dbReference>